<organism evidence="3">
    <name type="scientific">Jonesiaceae bacterium BS-20</name>
    <dbReference type="NCBI Taxonomy" id="3120821"/>
    <lineage>
        <taxon>Bacteria</taxon>
        <taxon>Bacillati</taxon>
        <taxon>Actinomycetota</taxon>
        <taxon>Actinomycetes</taxon>
        <taxon>Micrococcales</taxon>
        <taxon>Jonesiaceae</taxon>
    </lineage>
</organism>
<proteinExistence type="predicted"/>
<reference evidence="3" key="1">
    <citation type="submission" date="2024-02" db="EMBL/GenBank/DDBJ databases">
        <title>Tomenella chthoni gen. nov. sp. nov., a member of the family Jonesiaceae isolated from bat guano.</title>
        <authorList>
            <person name="Miller S.L."/>
            <person name="King J."/>
            <person name="Sankaranarayanan K."/>
            <person name="Lawson P.A."/>
        </authorList>
    </citation>
    <scope>NUCLEOTIDE SEQUENCE</scope>
    <source>
        <strain evidence="3">BS-20</strain>
    </source>
</reference>
<dbReference type="GO" id="GO:0006813">
    <property type="term" value="P:potassium ion transport"/>
    <property type="evidence" value="ECO:0007669"/>
    <property type="project" value="InterPro"/>
</dbReference>
<dbReference type="PROSITE" id="PS51201">
    <property type="entry name" value="RCK_N"/>
    <property type="match status" value="1"/>
</dbReference>
<evidence type="ECO:0000259" key="1">
    <source>
        <dbReference type="PROSITE" id="PS51201"/>
    </source>
</evidence>
<gene>
    <name evidence="3" type="ORF">V5R04_14005</name>
</gene>
<dbReference type="InterPro" id="IPR036291">
    <property type="entry name" value="NAD(P)-bd_dom_sf"/>
</dbReference>
<sequence length="232" mass="25230">MVKLPLLSSKHLERIAEANSVVVIGLGRFGGSLALELAAAGTEVLGIDMDEDIVQSFNGRLTHVVRADSTKEEALRQLSVHEFDRAVVGIGGDLEASILTTSALLRFKKPTIWAKAVSIPHGQILEQLGVEHVIHPEQDMGRRVAHLVRGAMLDYVEFEDGFAMVKARPPMEVVGRPLGETGMRPKHHVTIVAVKRKNGAWQHTTAQTVLEPDDEIIVAGETSAAERFASLL</sequence>
<dbReference type="Pfam" id="PF02254">
    <property type="entry name" value="TrkA_N"/>
    <property type="match status" value="1"/>
</dbReference>
<dbReference type="Gene3D" id="3.40.50.720">
    <property type="entry name" value="NAD(P)-binding Rossmann-like Domain"/>
    <property type="match status" value="1"/>
</dbReference>
<dbReference type="PROSITE" id="PS51202">
    <property type="entry name" value="RCK_C"/>
    <property type="match status" value="1"/>
</dbReference>
<dbReference type="InterPro" id="IPR003148">
    <property type="entry name" value="RCK_N"/>
</dbReference>
<dbReference type="Pfam" id="PF02080">
    <property type="entry name" value="TrkA_C"/>
    <property type="match status" value="1"/>
</dbReference>
<dbReference type="InterPro" id="IPR050721">
    <property type="entry name" value="Trk_Ktr_HKT_K-transport"/>
</dbReference>
<feature type="domain" description="RCK C-terminal" evidence="2">
    <location>
        <begin position="150"/>
        <end position="232"/>
    </location>
</feature>
<dbReference type="EMBL" id="CP146203">
    <property type="protein sequence ID" value="XBH21306.1"/>
    <property type="molecule type" value="Genomic_DNA"/>
</dbReference>
<dbReference type="SUPFAM" id="SSF116726">
    <property type="entry name" value="TrkA C-terminal domain-like"/>
    <property type="match status" value="1"/>
</dbReference>
<accession>A0AAU7DVM3</accession>
<dbReference type="PANTHER" id="PTHR43833:SF7">
    <property type="entry name" value="KTR SYSTEM POTASSIUM UPTAKE PROTEIN C"/>
    <property type="match status" value="1"/>
</dbReference>
<dbReference type="GO" id="GO:0008324">
    <property type="term" value="F:monoatomic cation transmembrane transporter activity"/>
    <property type="evidence" value="ECO:0007669"/>
    <property type="project" value="InterPro"/>
</dbReference>
<dbReference type="PANTHER" id="PTHR43833">
    <property type="entry name" value="POTASSIUM CHANNEL PROTEIN 2-RELATED-RELATED"/>
    <property type="match status" value="1"/>
</dbReference>
<protein>
    <submittedName>
        <fullName evidence="3">TrkA family potassium uptake protein</fullName>
    </submittedName>
</protein>
<dbReference type="Gene3D" id="3.30.70.1450">
    <property type="entry name" value="Regulator of K+ conductance, C-terminal domain"/>
    <property type="match status" value="1"/>
</dbReference>
<feature type="domain" description="RCK N-terminal" evidence="1">
    <location>
        <begin position="18"/>
        <end position="134"/>
    </location>
</feature>
<dbReference type="InterPro" id="IPR006037">
    <property type="entry name" value="RCK_C"/>
</dbReference>
<evidence type="ECO:0000259" key="2">
    <source>
        <dbReference type="PROSITE" id="PS51202"/>
    </source>
</evidence>
<dbReference type="SUPFAM" id="SSF51735">
    <property type="entry name" value="NAD(P)-binding Rossmann-fold domains"/>
    <property type="match status" value="1"/>
</dbReference>
<evidence type="ECO:0000313" key="3">
    <source>
        <dbReference type="EMBL" id="XBH21306.1"/>
    </source>
</evidence>
<dbReference type="InterPro" id="IPR036721">
    <property type="entry name" value="RCK_C_sf"/>
</dbReference>
<dbReference type="AlphaFoldDB" id="A0AAU7DVM3"/>
<name>A0AAU7DVM3_9MICO</name>